<dbReference type="GO" id="GO:0005739">
    <property type="term" value="C:mitochondrion"/>
    <property type="evidence" value="ECO:0007669"/>
    <property type="project" value="UniProtKB-SubCell"/>
</dbReference>
<evidence type="ECO:0000259" key="12">
    <source>
        <dbReference type="Pfam" id="PF25137"/>
    </source>
</evidence>
<dbReference type="STRING" id="151549.A0A4C1TIM5"/>
<evidence type="ECO:0000256" key="6">
    <source>
        <dbReference type="ARBA" id="ARBA00023002"/>
    </source>
</evidence>
<feature type="domain" description="Fe-containing alcohol dehydrogenase-like C-terminal" evidence="12">
    <location>
        <begin position="304"/>
        <end position="492"/>
    </location>
</feature>
<dbReference type="InterPro" id="IPR039697">
    <property type="entry name" value="Alcohol_dehydrogenase_Fe"/>
</dbReference>
<dbReference type="CDD" id="cd08190">
    <property type="entry name" value="HOT"/>
    <property type="match status" value="1"/>
</dbReference>
<accession>A0A4C1TIM5</accession>
<dbReference type="InterPro" id="IPR056798">
    <property type="entry name" value="ADH_Fe_C"/>
</dbReference>
<comment type="subcellular location">
    <subcellularLocation>
        <location evidence="2">Mitochondrion</location>
    </subcellularLocation>
</comment>
<evidence type="ECO:0000256" key="7">
    <source>
        <dbReference type="ARBA" id="ARBA00023128"/>
    </source>
</evidence>
<comment type="function">
    <text evidence="8">Catalyzes the cofactor-independent reversible oxidation of gamma-hydroxybutyrate (GHB) to succinic semialdehyde (SSA) coupled to reduction of 2-ketoglutarate (2-KG) to D-2-hydroxyglutarate (D-2-HG). L-3-hydroxybutyrate (L-3-OHB) is also a substrate for HOT when using 2-KG as hydrogen acceptor, resulting in the formation of D-2-HG.</text>
</comment>
<dbReference type="AlphaFoldDB" id="A0A4C1TIM5"/>
<sequence>MHPSPSIHPTATYEARALIKKSDHLKTLSIILPTYCEKSVFRGDCTRNLRCQCPSHSHRGQIQVSNATPIKDYAFEIKCSTVRYGIGVTREVGLDLVNLGAKHVCVMTDSNLATLKPVRTVLDSLVKNNIRYEVYDNVRVEPTDTRQVFKDAIEFVKKSNFDSFLAVGGGSVMDTCKAANLYCCDPEADFLDYVNAPVGKAKPVTVQLKPMIAIPTTSGTGSETTGVSIFDYEAIHAKTGISHTALRPLLAIIDPLHTLSLPERVANYAGFDIFCHALESFTAIPYTERGPAPANPALRPAYQGSNPISDVWARFCLQILKKYFKRAVYDANDLEARSNMHLASTMAGVGIGNAGVHLCHGLAYPIAGNVKTFIPKDYGKDPIIPHGLSVVVTAPAVFRFTAPSDPDKHLEAASLLGADITGVKQADAGRVLADTILEYMDYMKIENGLSGLGYTRDDIPNLIKGALPQDRLLKIAPLPQTQEDLGNLLEESLTIY</sequence>
<name>A0A4C1TIM5_EUMVA</name>
<dbReference type="Proteomes" id="UP000299102">
    <property type="component" value="Unassembled WGS sequence"/>
</dbReference>
<dbReference type="GO" id="GO:0046872">
    <property type="term" value="F:metal ion binding"/>
    <property type="evidence" value="ECO:0007669"/>
    <property type="project" value="InterPro"/>
</dbReference>
<keyword evidence="7" id="KW-0496">Mitochondrion</keyword>
<dbReference type="SUPFAM" id="SSF56796">
    <property type="entry name" value="Dehydroquinate synthase-like"/>
    <property type="match status" value="1"/>
</dbReference>
<reference evidence="13 14" key="1">
    <citation type="journal article" date="2019" name="Commun. Biol.">
        <title>The bagworm genome reveals a unique fibroin gene that provides high tensile strength.</title>
        <authorList>
            <person name="Kono N."/>
            <person name="Nakamura H."/>
            <person name="Ohtoshi R."/>
            <person name="Tomita M."/>
            <person name="Numata K."/>
            <person name="Arakawa K."/>
        </authorList>
    </citation>
    <scope>NUCLEOTIDE SEQUENCE [LARGE SCALE GENOMIC DNA]</scope>
</reference>
<evidence type="ECO:0000256" key="10">
    <source>
        <dbReference type="ARBA" id="ARBA00070550"/>
    </source>
</evidence>
<dbReference type="EC" id="1.1.99.24" evidence="4"/>
<protein>
    <recommendedName>
        <fullName evidence="10">Probable hydroxyacid-oxoacid transhydrogenase, mitochondrial</fullName>
        <ecNumber evidence="4">1.1.99.24</ecNumber>
    </recommendedName>
</protein>
<evidence type="ECO:0000256" key="1">
    <source>
        <dbReference type="ARBA" id="ARBA00000813"/>
    </source>
</evidence>
<dbReference type="Pfam" id="PF00465">
    <property type="entry name" value="Fe-ADH"/>
    <property type="match status" value="1"/>
</dbReference>
<evidence type="ECO:0000313" key="13">
    <source>
        <dbReference type="EMBL" id="GBP13151.1"/>
    </source>
</evidence>
<dbReference type="InterPro" id="IPR042157">
    <property type="entry name" value="HOT"/>
</dbReference>
<evidence type="ECO:0000256" key="2">
    <source>
        <dbReference type="ARBA" id="ARBA00004173"/>
    </source>
</evidence>
<evidence type="ECO:0000259" key="11">
    <source>
        <dbReference type="Pfam" id="PF00465"/>
    </source>
</evidence>
<keyword evidence="5" id="KW-0809">Transit peptide</keyword>
<dbReference type="FunFam" id="1.20.1090.10:FF:000003">
    <property type="entry name" value="Probable hydroxyacid-oxoacid transhydrogenase, mitochondrial"/>
    <property type="match status" value="1"/>
</dbReference>
<proteinExistence type="inferred from homology"/>
<organism evidence="13 14">
    <name type="scientific">Eumeta variegata</name>
    <name type="common">Bagworm moth</name>
    <name type="synonym">Eumeta japonica</name>
    <dbReference type="NCBI Taxonomy" id="151549"/>
    <lineage>
        <taxon>Eukaryota</taxon>
        <taxon>Metazoa</taxon>
        <taxon>Ecdysozoa</taxon>
        <taxon>Arthropoda</taxon>
        <taxon>Hexapoda</taxon>
        <taxon>Insecta</taxon>
        <taxon>Pterygota</taxon>
        <taxon>Neoptera</taxon>
        <taxon>Endopterygota</taxon>
        <taxon>Lepidoptera</taxon>
        <taxon>Glossata</taxon>
        <taxon>Ditrysia</taxon>
        <taxon>Tineoidea</taxon>
        <taxon>Psychidae</taxon>
        <taxon>Oiketicinae</taxon>
        <taxon>Eumeta</taxon>
    </lineage>
</organism>
<dbReference type="GO" id="GO:0004022">
    <property type="term" value="F:alcohol dehydrogenase (NAD+) activity"/>
    <property type="evidence" value="ECO:0007669"/>
    <property type="project" value="InterPro"/>
</dbReference>
<dbReference type="InterPro" id="IPR001670">
    <property type="entry name" value="ADH_Fe/GldA"/>
</dbReference>
<keyword evidence="14" id="KW-1185">Reference proteome</keyword>
<evidence type="ECO:0000313" key="14">
    <source>
        <dbReference type="Proteomes" id="UP000299102"/>
    </source>
</evidence>
<dbReference type="FunFam" id="3.40.50.1970:FF:000003">
    <property type="entry name" value="Alcohol dehydrogenase, iron-containing"/>
    <property type="match status" value="1"/>
</dbReference>
<dbReference type="Pfam" id="PF25137">
    <property type="entry name" value="ADH_Fe_C"/>
    <property type="match status" value="1"/>
</dbReference>
<evidence type="ECO:0000256" key="5">
    <source>
        <dbReference type="ARBA" id="ARBA00022946"/>
    </source>
</evidence>
<dbReference type="PANTHER" id="PTHR11496">
    <property type="entry name" value="ALCOHOL DEHYDROGENASE"/>
    <property type="match status" value="1"/>
</dbReference>
<evidence type="ECO:0000256" key="3">
    <source>
        <dbReference type="ARBA" id="ARBA00010005"/>
    </source>
</evidence>
<comment type="catalytic activity">
    <reaction evidence="9">
        <text>4-hydroxybutanoate + 2-oxoglutarate = (R)-2-hydroxyglutarate + succinate semialdehyde</text>
        <dbReference type="Rhea" id="RHEA:24734"/>
        <dbReference type="ChEBI" id="CHEBI:15801"/>
        <dbReference type="ChEBI" id="CHEBI:16724"/>
        <dbReference type="ChEBI" id="CHEBI:16810"/>
        <dbReference type="ChEBI" id="CHEBI:57706"/>
        <dbReference type="EC" id="1.1.99.24"/>
    </reaction>
</comment>
<dbReference type="PANTHER" id="PTHR11496:SF83">
    <property type="entry name" value="HYDROXYACID-OXOACID TRANSHYDROGENASE, MITOCHONDRIAL"/>
    <property type="match status" value="1"/>
</dbReference>
<gene>
    <name evidence="13" type="ORF">EVAR_93114_1</name>
</gene>
<comment type="similarity">
    <text evidence="3">Belongs to the iron-containing alcohol dehydrogenase family. Hydroxyacid-oxoacid transhydrogenase subfamily.</text>
</comment>
<dbReference type="Gene3D" id="3.40.50.1970">
    <property type="match status" value="1"/>
</dbReference>
<keyword evidence="6" id="KW-0560">Oxidoreductase</keyword>
<dbReference type="OrthoDB" id="339764at2759"/>
<evidence type="ECO:0000256" key="9">
    <source>
        <dbReference type="ARBA" id="ARBA00049496"/>
    </source>
</evidence>
<evidence type="ECO:0000256" key="8">
    <source>
        <dbReference type="ARBA" id="ARBA00024921"/>
    </source>
</evidence>
<comment type="catalytic activity">
    <reaction evidence="1">
        <text>(S)-3-hydroxybutanoate + 2-oxoglutarate = (R)-2-hydroxyglutarate + acetoacetate</text>
        <dbReference type="Rhea" id="RHEA:23048"/>
        <dbReference type="ChEBI" id="CHEBI:11047"/>
        <dbReference type="ChEBI" id="CHEBI:13705"/>
        <dbReference type="ChEBI" id="CHEBI:15801"/>
        <dbReference type="ChEBI" id="CHEBI:16810"/>
        <dbReference type="EC" id="1.1.99.24"/>
    </reaction>
</comment>
<dbReference type="Gene3D" id="1.20.1090.10">
    <property type="entry name" value="Dehydroquinate synthase-like - alpha domain"/>
    <property type="match status" value="1"/>
</dbReference>
<dbReference type="EMBL" id="BGZK01000055">
    <property type="protein sequence ID" value="GBP13151.1"/>
    <property type="molecule type" value="Genomic_DNA"/>
</dbReference>
<evidence type="ECO:0000256" key="4">
    <source>
        <dbReference type="ARBA" id="ARBA00013182"/>
    </source>
</evidence>
<comment type="caution">
    <text evidence="13">The sequence shown here is derived from an EMBL/GenBank/DDBJ whole genome shotgun (WGS) entry which is preliminary data.</text>
</comment>
<feature type="domain" description="Alcohol dehydrogenase iron-type/glycerol dehydrogenase GldA" evidence="11">
    <location>
        <begin position="81"/>
        <end position="255"/>
    </location>
</feature>
<dbReference type="GO" id="GO:0047988">
    <property type="term" value="F:hydroxyacid-oxoacid transhydrogenase activity"/>
    <property type="evidence" value="ECO:0007669"/>
    <property type="project" value="UniProtKB-EC"/>
</dbReference>